<gene>
    <name evidence="4" type="ORF">RAG0_16423</name>
</gene>
<proteinExistence type="predicted"/>
<keyword evidence="5" id="KW-1185">Reference proteome</keyword>
<keyword evidence="2" id="KW-1133">Transmembrane helix</keyword>
<feature type="region of interest" description="Disordered" evidence="1">
    <location>
        <begin position="123"/>
        <end position="178"/>
    </location>
</feature>
<evidence type="ECO:0000313" key="5">
    <source>
        <dbReference type="Proteomes" id="UP000178912"/>
    </source>
</evidence>
<evidence type="ECO:0000313" key="4">
    <source>
        <dbReference type="EMBL" id="CZT12688.1"/>
    </source>
</evidence>
<sequence length="241" mass="24833">MRIIPNILALAFHALGAVSQTITHITQISIFSDLPSCLTNAVGQVYEGLRTSECPQANPASAASCICLKTANSAGISFSMSILVPIWCAAGGGNEAGLQENFSSGLAVFSEYCVEARAAGTAGPAATATNRKPAETAAGKTTTAPVSSSTSTNSNNQNNAPNPAPTPPSSSSSSPPGLSLGEKLAIGVTIPATLAAIVGCYFAWRQHQRGKREAEMRKAAYQQAQFQPGPPSYALVQRHGQ</sequence>
<keyword evidence="2" id="KW-0472">Membrane</keyword>
<evidence type="ECO:0008006" key="6">
    <source>
        <dbReference type="Google" id="ProtNLM"/>
    </source>
</evidence>
<name>A0A1E1LQC6_9HELO</name>
<protein>
    <recommendedName>
        <fullName evidence="6">Extracellular membrane protein CFEM domain-containing protein</fullName>
    </recommendedName>
</protein>
<dbReference type="OrthoDB" id="3550016at2759"/>
<evidence type="ECO:0000256" key="1">
    <source>
        <dbReference type="SAM" id="MobiDB-lite"/>
    </source>
</evidence>
<feature type="signal peptide" evidence="3">
    <location>
        <begin position="1"/>
        <end position="19"/>
    </location>
</feature>
<evidence type="ECO:0000256" key="3">
    <source>
        <dbReference type="SAM" id="SignalP"/>
    </source>
</evidence>
<dbReference type="AlphaFoldDB" id="A0A1E1LQC6"/>
<feature type="transmembrane region" description="Helical" evidence="2">
    <location>
        <begin position="184"/>
        <end position="204"/>
    </location>
</feature>
<accession>A0A1E1LQC6</accession>
<reference evidence="5" key="1">
    <citation type="submission" date="2016-03" db="EMBL/GenBank/DDBJ databases">
        <authorList>
            <person name="Guldener U."/>
        </authorList>
    </citation>
    <scope>NUCLEOTIDE SEQUENCE [LARGE SCALE GENOMIC DNA]</scope>
    <source>
        <strain evidence="5">04CH-RAC-A.6.1</strain>
    </source>
</reference>
<dbReference type="Proteomes" id="UP000178912">
    <property type="component" value="Unassembled WGS sequence"/>
</dbReference>
<feature type="chain" id="PRO_5009447385" description="Extracellular membrane protein CFEM domain-containing protein" evidence="3">
    <location>
        <begin position="20"/>
        <end position="241"/>
    </location>
</feature>
<keyword evidence="3" id="KW-0732">Signal</keyword>
<dbReference type="EMBL" id="FJUX01000166">
    <property type="protein sequence ID" value="CZT12688.1"/>
    <property type="molecule type" value="Genomic_DNA"/>
</dbReference>
<keyword evidence="2" id="KW-0812">Transmembrane</keyword>
<organism evidence="4 5">
    <name type="scientific">Rhynchosporium agropyri</name>
    <dbReference type="NCBI Taxonomy" id="914238"/>
    <lineage>
        <taxon>Eukaryota</taxon>
        <taxon>Fungi</taxon>
        <taxon>Dikarya</taxon>
        <taxon>Ascomycota</taxon>
        <taxon>Pezizomycotina</taxon>
        <taxon>Leotiomycetes</taxon>
        <taxon>Helotiales</taxon>
        <taxon>Ploettnerulaceae</taxon>
        <taxon>Rhynchosporium</taxon>
    </lineage>
</organism>
<evidence type="ECO:0000256" key="2">
    <source>
        <dbReference type="SAM" id="Phobius"/>
    </source>
</evidence>
<feature type="compositionally biased region" description="Low complexity" evidence="1">
    <location>
        <begin position="141"/>
        <end position="161"/>
    </location>
</feature>